<evidence type="ECO:0000313" key="1">
    <source>
        <dbReference type="EMBL" id="JAD96449.1"/>
    </source>
</evidence>
<reference evidence="1" key="2">
    <citation type="journal article" date="2015" name="Data Brief">
        <title>Shoot transcriptome of the giant reed, Arundo donax.</title>
        <authorList>
            <person name="Barrero R.A."/>
            <person name="Guerrero F.D."/>
            <person name="Moolhuijzen P."/>
            <person name="Goolsby J.A."/>
            <person name="Tidwell J."/>
            <person name="Bellgard S.E."/>
            <person name="Bellgard M.I."/>
        </authorList>
    </citation>
    <scope>NUCLEOTIDE SEQUENCE</scope>
    <source>
        <tissue evidence="1">Shoot tissue taken approximately 20 cm above the soil surface</tissue>
    </source>
</reference>
<dbReference type="EMBL" id="GBRH01201446">
    <property type="protein sequence ID" value="JAD96449.1"/>
    <property type="molecule type" value="Transcribed_RNA"/>
</dbReference>
<reference evidence="1" key="1">
    <citation type="submission" date="2014-09" db="EMBL/GenBank/DDBJ databases">
        <authorList>
            <person name="Magalhaes I.L.F."/>
            <person name="Oliveira U."/>
            <person name="Santos F.R."/>
            <person name="Vidigal T.H.D.A."/>
            <person name="Brescovit A.D."/>
            <person name="Santos A.J."/>
        </authorList>
    </citation>
    <scope>NUCLEOTIDE SEQUENCE</scope>
    <source>
        <tissue evidence="1">Shoot tissue taken approximately 20 cm above the soil surface</tissue>
    </source>
</reference>
<accession>A0A0A9E6M6</accession>
<name>A0A0A9E6M6_ARUDO</name>
<sequence>MACASASCSVPMQCARPCTTTCGVKSVSRRSAST</sequence>
<dbReference type="AlphaFoldDB" id="A0A0A9E6M6"/>
<proteinExistence type="predicted"/>
<protein>
    <submittedName>
        <fullName evidence="1">Uncharacterized protein</fullName>
    </submittedName>
</protein>
<organism evidence="1">
    <name type="scientific">Arundo donax</name>
    <name type="common">Giant reed</name>
    <name type="synonym">Donax arundinaceus</name>
    <dbReference type="NCBI Taxonomy" id="35708"/>
    <lineage>
        <taxon>Eukaryota</taxon>
        <taxon>Viridiplantae</taxon>
        <taxon>Streptophyta</taxon>
        <taxon>Embryophyta</taxon>
        <taxon>Tracheophyta</taxon>
        <taxon>Spermatophyta</taxon>
        <taxon>Magnoliopsida</taxon>
        <taxon>Liliopsida</taxon>
        <taxon>Poales</taxon>
        <taxon>Poaceae</taxon>
        <taxon>PACMAD clade</taxon>
        <taxon>Arundinoideae</taxon>
        <taxon>Arundineae</taxon>
        <taxon>Arundo</taxon>
    </lineage>
</organism>